<feature type="domain" description="Major facilitator superfamily associated" evidence="9">
    <location>
        <begin position="13"/>
        <end position="365"/>
    </location>
</feature>
<reference evidence="10" key="1">
    <citation type="submission" date="2023-02" db="EMBL/GenBank/DDBJ databases">
        <title>Genome sequence of Hyphococcus flavus.</title>
        <authorList>
            <person name="Rong J.-C."/>
            <person name="Zhao Q."/>
            <person name="Yi M."/>
            <person name="Wu J.-Y."/>
        </authorList>
    </citation>
    <scope>NUCLEOTIDE SEQUENCE</scope>
    <source>
        <strain evidence="10">MCCC 1K03223</strain>
    </source>
</reference>
<accession>A0AAE9ZJ60</accession>
<sequence>MAGNLKTRVGMLYAAFYAGQFVLLGIQLPFFAGWLALKAFSASEIGLITGVALIARLLLGPFVAFWADHQTDERLSLRLASLLFAAGAAGLVFLPGKLLIGASAALVIFTFGLLVPLSDTAVLRADRNGWLHYGKIRAVGSASFLLATVLGGAMLTQTGIAAAAPIMAVAAFFAFLISLFLPKGPGGRGGAKPVSWREAPKLITNPVFLVVIVSAGFTQGAHAVYYAFSYLHWEAIGYSALTIGCLWATGVIAEIFMLTRVRGIAKKVSPAMLLMMGGMAAIIRWAAIAFDPPLPLLFVIQLLHAFTFAATYLGAIEFLDRAAPVRLVNTGMTLMSATGVGALTGLATLGSGFMWDAQGASIAYLAMALMGVVGAAAAFLVTRIWNGGKLFE</sequence>
<feature type="transmembrane region" description="Helical" evidence="8">
    <location>
        <begin position="162"/>
        <end position="181"/>
    </location>
</feature>
<dbReference type="InterPro" id="IPR026032">
    <property type="entry name" value="HcaT-like"/>
</dbReference>
<keyword evidence="2" id="KW-0813">Transport</keyword>
<keyword evidence="7 8" id="KW-0472">Membrane</keyword>
<dbReference type="GO" id="GO:0005886">
    <property type="term" value="C:plasma membrane"/>
    <property type="evidence" value="ECO:0007669"/>
    <property type="project" value="UniProtKB-SubCell"/>
</dbReference>
<feature type="transmembrane region" description="Helical" evidence="8">
    <location>
        <begin position="47"/>
        <end position="68"/>
    </location>
</feature>
<feature type="transmembrane region" description="Helical" evidence="8">
    <location>
        <begin position="99"/>
        <end position="117"/>
    </location>
</feature>
<dbReference type="GO" id="GO:0015528">
    <property type="term" value="F:lactose:proton symporter activity"/>
    <property type="evidence" value="ECO:0007669"/>
    <property type="project" value="TreeGrafter"/>
</dbReference>
<feature type="transmembrane region" description="Helical" evidence="8">
    <location>
        <begin position="138"/>
        <end position="156"/>
    </location>
</feature>
<keyword evidence="5 8" id="KW-0812">Transmembrane</keyword>
<feature type="transmembrane region" description="Helical" evidence="8">
    <location>
        <begin position="331"/>
        <end position="355"/>
    </location>
</feature>
<organism evidence="10 11">
    <name type="scientific">Hyphococcus flavus</name>
    <dbReference type="NCBI Taxonomy" id="1866326"/>
    <lineage>
        <taxon>Bacteria</taxon>
        <taxon>Pseudomonadati</taxon>
        <taxon>Pseudomonadota</taxon>
        <taxon>Alphaproteobacteria</taxon>
        <taxon>Parvularculales</taxon>
        <taxon>Parvularculaceae</taxon>
        <taxon>Hyphococcus</taxon>
    </lineage>
</organism>
<feature type="transmembrane region" description="Helical" evidence="8">
    <location>
        <begin position="75"/>
        <end position="93"/>
    </location>
</feature>
<evidence type="ECO:0000313" key="10">
    <source>
        <dbReference type="EMBL" id="WDI32046.1"/>
    </source>
</evidence>
<evidence type="ECO:0000256" key="2">
    <source>
        <dbReference type="ARBA" id="ARBA00022448"/>
    </source>
</evidence>
<dbReference type="InterPro" id="IPR036259">
    <property type="entry name" value="MFS_trans_sf"/>
</dbReference>
<evidence type="ECO:0000259" key="9">
    <source>
        <dbReference type="Pfam" id="PF12832"/>
    </source>
</evidence>
<dbReference type="KEGG" id="hfl:PUV54_02430"/>
<dbReference type="EMBL" id="CP118166">
    <property type="protein sequence ID" value="WDI32046.1"/>
    <property type="molecule type" value="Genomic_DNA"/>
</dbReference>
<evidence type="ECO:0000256" key="1">
    <source>
        <dbReference type="ARBA" id="ARBA00004429"/>
    </source>
</evidence>
<dbReference type="RefSeq" id="WP_274493931.1">
    <property type="nucleotide sequence ID" value="NZ_CP118166.1"/>
</dbReference>
<evidence type="ECO:0000313" key="11">
    <source>
        <dbReference type="Proteomes" id="UP001214043"/>
    </source>
</evidence>
<dbReference type="GO" id="GO:0030395">
    <property type="term" value="F:lactose binding"/>
    <property type="evidence" value="ECO:0007669"/>
    <property type="project" value="TreeGrafter"/>
</dbReference>
<protein>
    <submittedName>
        <fullName evidence="10">MFS transporter</fullName>
    </submittedName>
</protein>
<keyword evidence="11" id="KW-1185">Reference proteome</keyword>
<evidence type="ECO:0000256" key="8">
    <source>
        <dbReference type="SAM" id="Phobius"/>
    </source>
</evidence>
<dbReference type="PANTHER" id="PTHR23522">
    <property type="entry name" value="BLL5896 PROTEIN"/>
    <property type="match status" value="1"/>
</dbReference>
<evidence type="ECO:0000256" key="4">
    <source>
        <dbReference type="ARBA" id="ARBA00022519"/>
    </source>
</evidence>
<dbReference type="Gene3D" id="1.20.1250.20">
    <property type="entry name" value="MFS general substrate transporter like domains"/>
    <property type="match status" value="2"/>
</dbReference>
<evidence type="ECO:0000256" key="7">
    <source>
        <dbReference type="ARBA" id="ARBA00023136"/>
    </source>
</evidence>
<dbReference type="InterPro" id="IPR024989">
    <property type="entry name" value="MFS_assoc_dom"/>
</dbReference>
<comment type="subcellular location">
    <subcellularLocation>
        <location evidence="1">Cell inner membrane</location>
        <topology evidence="1">Multi-pass membrane protein</topology>
    </subcellularLocation>
</comment>
<evidence type="ECO:0000256" key="3">
    <source>
        <dbReference type="ARBA" id="ARBA00022475"/>
    </source>
</evidence>
<evidence type="ECO:0000256" key="5">
    <source>
        <dbReference type="ARBA" id="ARBA00022692"/>
    </source>
</evidence>
<feature type="transmembrane region" description="Helical" evidence="8">
    <location>
        <begin position="202"/>
        <end position="228"/>
    </location>
</feature>
<dbReference type="PIRSF" id="PIRSF004925">
    <property type="entry name" value="HcaT"/>
    <property type="match status" value="1"/>
</dbReference>
<feature type="transmembrane region" description="Helical" evidence="8">
    <location>
        <begin position="240"/>
        <end position="259"/>
    </location>
</feature>
<dbReference type="NCBIfam" id="NF037955">
    <property type="entry name" value="mfs"/>
    <property type="match status" value="1"/>
</dbReference>
<dbReference type="PANTHER" id="PTHR23522:SF10">
    <property type="entry name" value="3-PHENYLPROPIONIC ACID TRANSPORTER-RELATED"/>
    <property type="match status" value="1"/>
</dbReference>
<keyword evidence="4" id="KW-0997">Cell inner membrane</keyword>
<feature type="transmembrane region" description="Helical" evidence="8">
    <location>
        <begin position="361"/>
        <end position="381"/>
    </location>
</feature>
<feature type="transmembrane region" description="Helical" evidence="8">
    <location>
        <begin position="271"/>
        <end position="290"/>
    </location>
</feature>
<dbReference type="Pfam" id="PF12832">
    <property type="entry name" value="MFS_1_like"/>
    <property type="match status" value="1"/>
</dbReference>
<gene>
    <name evidence="10" type="ORF">PUV54_02430</name>
</gene>
<keyword evidence="3" id="KW-1003">Cell membrane</keyword>
<name>A0AAE9ZJ60_9PROT</name>
<feature type="transmembrane region" description="Helical" evidence="8">
    <location>
        <begin position="296"/>
        <end position="319"/>
    </location>
</feature>
<dbReference type="AlphaFoldDB" id="A0AAE9ZJ60"/>
<proteinExistence type="predicted"/>
<evidence type="ECO:0000256" key="6">
    <source>
        <dbReference type="ARBA" id="ARBA00022989"/>
    </source>
</evidence>
<keyword evidence="6 8" id="KW-1133">Transmembrane helix</keyword>
<dbReference type="Proteomes" id="UP001214043">
    <property type="component" value="Chromosome"/>
</dbReference>
<dbReference type="SUPFAM" id="SSF103473">
    <property type="entry name" value="MFS general substrate transporter"/>
    <property type="match status" value="1"/>
</dbReference>
<feature type="transmembrane region" description="Helical" evidence="8">
    <location>
        <begin position="12"/>
        <end position="35"/>
    </location>
</feature>